<dbReference type="SMART" id="SM00671">
    <property type="entry name" value="SEL1"/>
    <property type="match status" value="3"/>
</dbReference>
<evidence type="ECO:0000256" key="1">
    <source>
        <dbReference type="ARBA" id="ARBA00008486"/>
    </source>
</evidence>
<name>A0A062U7D4_9PROT</name>
<feature type="chain" id="PRO_5039943733" evidence="3">
    <location>
        <begin position="20"/>
        <end position="211"/>
    </location>
</feature>
<dbReference type="STRING" id="1280946.HY29_09370"/>
<protein>
    <submittedName>
        <fullName evidence="4">Uncharacterized protein</fullName>
    </submittedName>
</protein>
<dbReference type="AlphaFoldDB" id="A0A062U7D4"/>
<gene>
    <name evidence="4" type="ORF">HY29_09370</name>
</gene>
<dbReference type="InterPro" id="IPR006597">
    <property type="entry name" value="Sel1-like"/>
</dbReference>
<sequence>MKSVFLMFGAIFWSAFAFADLTSVPSTPSQERMDRYDKQPISETKRDCRNDDFAACFYLGFYYAGDFQNYDINAKQAAKFFGKACDGGLMLSCHNLGGLYFTGRIAPIDYAKAALAYESACLGGIAESCNFAGASHWALDRATQAETAKGFFDKGCDLGDAESCYNLATTIASDAQSSGDFELAAGHMARACELGDIDACSFLQRLGQTPK</sequence>
<dbReference type="eggNOG" id="COG0790">
    <property type="taxonomic scope" value="Bacteria"/>
</dbReference>
<dbReference type="InterPro" id="IPR011990">
    <property type="entry name" value="TPR-like_helical_dom_sf"/>
</dbReference>
<keyword evidence="5" id="KW-1185">Reference proteome</keyword>
<dbReference type="InterPro" id="IPR040239">
    <property type="entry name" value="HcpB-like"/>
</dbReference>
<dbReference type="PANTHER" id="PTHR13891:SF1">
    <property type="entry name" value="CYTOCHROME C OXIDASE ASSEMBLY FACTOR 7"/>
    <property type="match status" value="1"/>
</dbReference>
<organism evidence="4 5">
    <name type="scientific">Hyphomonas beringensis</name>
    <dbReference type="NCBI Taxonomy" id="1280946"/>
    <lineage>
        <taxon>Bacteria</taxon>
        <taxon>Pseudomonadati</taxon>
        <taxon>Pseudomonadota</taxon>
        <taxon>Alphaproteobacteria</taxon>
        <taxon>Hyphomonadales</taxon>
        <taxon>Hyphomonadaceae</taxon>
        <taxon>Hyphomonas</taxon>
    </lineage>
</organism>
<dbReference type="Proteomes" id="UP000027037">
    <property type="component" value="Unassembled WGS sequence"/>
</dbReference>
<dbReference type="PANTHER" id="PTHR13891">
    <property type="entry name" value="CYTOCHROME C OXIDASE ASSEMBLY FACTOR 7"/>
    <property type="match status" value="1"/>
</dbReference>
<proteinExistence type="inferred from homology"/>
<keyword evidence="3" id="KW-0732">Signal</keyword>
<evidence type="ECO:0000256" key="3">
    <source>
        <dbReference type="SAM" id="SignalP"/>
    </source>
</evidence>
<dbReference type="RefSeq" id="WP_034792222.1">
    <property type="nucleotide sequence ID" value="NZ_AWFF01000025.1"/>
</dbReference>
<dbReference type="EMBL" id="AWFF01000025">
    <property type="protein sequence ID" value="KCZ56251.1"/>
    <property type="molecule type" value="Genomic_DNA"/>
</dbReference>
<comment type="similarity">
    <text evidence="1">Belongs to the hcp beta-lactamase family.</text>
</comment>
<comment type="caution">
    <text evidence="4">The sequence shown here is derived from an EMBL/GenBank/DDBJ whole genome shotgun (WGS) entry which is preliminary data.</text>
</comment>
<keyword evidence="2" id="KW-0677">Repeat</keyword>
<dbReference type="Gene3D" id="1.25.40.10">
    <property type="entry name" value="Tetratricopeptide repeat domain"/>
    <property type="match status" value="1"/>
</dbReference>
<accession>A0A062U7D4</accession>
<dbReference type="OrthoDB" id="5321503at2"/>
<dbReference type="SUPFAM" id="SSF81901">
    <property type="entry name" value="HCP-like"/>
    <property type="match status" value="1"/>
</dbReference>
<reference evidence="4 5" key="1">
    <citation type="journal article" date="2014" name="Antonie Van Leeuwenhoek">
        <title>Hyphomonas beringensis sp. nov. and Hyphomonas chukchiensis sp. nov., isolated from surface seawater of the Bering Sea and Chukchi Sea.</title>
        <authorList>
            <person name="Li C."/>
            <person name="Lai Q."/>
            <person name="Li G."/>
            <person name="Dong C."/>
            <person name="Wang J."/>
            <person name="Liao Y."/>
            <person name="Shao Z."/>
        </authorList>
    </citation>
    <scope>NUCLEOTIDE SEQUENCE [LARGE SCALE GENOMIC DNA]</scope>
    <source>
        <strain evidence="4 5">25B14_1</strain>
    </source>
</reference>
<feature type="signal peptide" evidence="3">
    <location>
        <begin position="1"/>
        <end position="19"/>
    </location>
</feature>
<evidence type="ECO:0000256" key="2">
    <source>
        <dbReference type="ARBA" id="ARBA00022737"/>
    </source>
</evidence>
<evidence type="ECO:0000313" key="5">
    <source>
        <dbReference type="Proteomes" id="UP000027037"/>
    </source>
</evidence>
<evidence type="ECO:0000313" key="4">
    <source>
        <dbReference type="EMBL" id="KCZ56251.1"/>
    </source>
</evidence>